<dbReference type="EnsemblPlants" id="KEH24949">
    <property type="protein sequence ID" value="KEH24949"/>
    <property type="gene ID" value="MTR_6g011180"/>
</dbReference>
<gene>
    <name evidence="1" type="ordered locus">MTR_6g011180</name>
</gene>
<dbReference type="AlphaFoldDB" id="A0A072U5D2"/>
<reference evidence="1 3" key="1">
    <citation type="journal article" date="2011" name="Nature">
        <title>The Medicago genome provides insight into the evolution of rhizobial symbioses.</title>
        <authorList>
            <person name="Young N.D."/>
            <person name="Debelle F."/>
            <person name="Oldroyd G.E."/>
            <person name="Geurts R."/>
            <person name="Cannon S.B."/>
            <person name="Udvardi M.K."/>
            <person name="Benedito V.A."/>
            <person name="Mayer K.F."/>
            <person name="Gouzy J."/>
            <person name="Schoof H."/>
            <person name="Van de Peer Y."/>
            <person name="Proost S."/>
            <person name="Cook D.R."/>
            <person name="Meyers B.C."/>
            <person name="Spannagl M."/>
            <person name="Cheung F."/>
            <person name="De Mita S."/>
            <person name="Krishnakumar V."/>
            <person name="Gundlach H."/>
            <person name="Zhou S."/>
            <person name="Mudge J."/>
            <person name="Bharti A.K."/>
            <person name="Murray J.D."/>
            <person name="Naoumkina M.A."/>
            <person name="Rosen B."/>
            <person name="Silverstein K.A."/>
            <person name="Tang H."/>
            <person name="Rombauts S."/>
            <person name="Zhao P.X."/>
            <person name="Zhou P."/>
            <person name="Barbe V."/>
            <person name="Bardou P."/>
            <person name="Bechner M."/>
            <person name="Bellec A."/>
            <person name="Berger A."/>
            <person name="Berges H."/>
            <person name="Bidwell S."/>
            <person name="Bisseling T."/>
            <person name="Choisne N."/>
            <person name="Couloux A."/>
            <person name="Denny R."/>
            <person name="Deshpande S."/>
            <person name="Dai X."/>
            <person name="Doyle J.J."/>
            <person name="Dudez A.M."/>
            <person name="Farmer A.D."/>
            <person name="Fouteau S."/>
            <person name="Franken C."/>
            <person name="Gibelin C."/>
            <person name="Gish J."/>
            <person name="Goldstein S."/>
            <person name="Gonzalez A.J."/>
            <person name="Green P.J."/>
            <person name="Hallab A."/>
            <person name="Hartog M."/>
            <person name="Hua A."/>
            <person name="Humphray S.J."/>
            <person name="Jeong D.H."/>
            <person name="Jing Y."/>
            <person name="Jocker A."/>
            <person name="Kenton S.M."/>
            <person name="Kim D.J."/>
            <person name="Klee K."/>
            <person name="Lai H."/>
            <person name="Lang C."/>
            <person name="Lin S."/>
            <person name="Macmil S.L."/>
            <person name="Magdelenat G."/>
            <person name="Matthews L."/>
            <person name="McCorrison J."/>
            <person name="Monaghan E.L."/>
            <person name="Mun J.H."/>
            <person name="Najar F.Z."/>
            <person name="Nicholson C."/>
            <person name="Noirot C."/>
            <person name="O'Bleness M."/>
            <person name="Paule C.R."/>
            <person name="Poulain J."/>
            <person name="Prion F."/>
            <person name="Qin B."/>
            <person name="Qu C."/>
            <person name="Retzel E.F."/>
            <person name="Riddle C."/>
            <person name="Sallet E."/>
            <person name="Samain S."/>
            <person name="Samson N."/>
            <person name="Sanders I."/>
            <person name="Saurat O."/>
            <person name="Scarpelli C."/>
            <person name="Schiex T."/>
            <person name="Segurens B."/>
            <person name="Severin A.J."/>
            <person name="Sherrier D.J."/>
            <person name="Shi R."/>
            <person name="Sims S."/>
            <person name="Singer S.R."/>
            <person name="Sinharoy S."/>
            <person name="Sterck L."/>
            <person name="Viollet A."/>
            <person name="Wang B.B."/>
            <person name="Wang K."/>
            <person name="Wang M."/>
            <person name="Wang X."/>
            <person name="Warfsmann J."/>
            <person name="Weissenbach J."/>
            <person name="White D.D."/>
            <person name="White J.D."/>
            <person name="Wiley G.B."/>
            <person name="Wincker P."/>
            <person name="Xing Y."/>
            <person name="Yang L."/>
            <person name="Yao Z."/>
            <person name="Ying F."/>
            <person name="Zhai J."/>
            <person name="Zhou L."/>
            <person name="Zuber A."/>
            <person name="Denarie J."/>
            <person name="Dixon R.A."/>
            <person name="May G.D."/>
            <person name="Schwartz D.C."/>
            <person name="Rogers J."/>
            <person name="Quetier F."/>
            <person name="Town C.D."/>
            <person name="Roe B.A."/>
        </authorList>
    </citation>
    <scope>NUCLEOTIDE SEQUENCE [LARGE SCALE GENOMIC DNA]</scope>
    <source>
        <strain evidence="1">A17</strain>
        <strain evidence="2 3">cv. Jemalong A17</strain>
    </source>
</reference>
<dbReference type="Proteomes" id="UP000002051">
    <property type="component" value="Chromosome 6"/>
</dbReference>
<reference evidence="2" key="3">
    <citation type="submission" date="2015-04" db="UniProtKB">
        <authorList>
            <consortium name="EnsemblPlants"/>
        </authorList>
    </citation>
    <scope>IDENTIFICATION</scope>
    <source>
        <strain evidence="2">cv. Jemalong A17</strain>
    </source>
</reference>
<evidence type="ECO:0000313" key="2">
    <source>
        <dbReference type="EnsemblPlants" id="KEH24949"/>
    </source>
</evidence>
<dbReference type="HOGENOM" id="CLU_699019_0_0_1"/>
<protein>
    <submittedName>
        <fullName evidence="1 2">Uncharacterized protein</fullName>
    </submittedName>
</protein>
<keyword evidence="3" id="KW-1185">Reference proteome</keyword>
<evidence type="ECO:0000313" key="3">
    <source>
        <dbReference type="Proteomes" id="UP000002051"/>
    </source>
</evidence>
<dbReference type="EMBL" id="CM001222">
    <property type="protein sequence ID" value="KEH24949.1"/>
    <property type="molecule type" value="Genomic_DNA"/>
</dbReference>
<reference evidence="1 3" key="2">
    <citation type="journal article" date="2014" name="BMC Genomics">
        <title>An improved genome release (version Mt4.0) for the model legume Medicago truncatula.</title>
        <authorList>
            <person name="Tang H."/>
            <person name="Krishnakumar V."/>
            <person name="Bidwell S."/>
            <person name="Rosen B."/>
            <person name="Chan A."/>
            <person name="Zhou S."/>
            <person name="Gentzbittel L."/>
            <person name="Childs K.L."/>
            <person name="Yandell M."/>
            <person name="Gundlach H."/>
            <person name="Mayer K.F."/>
            <person name="Schwartz D.C."/>
            <person name="Town C.D."/>
        </authorList>
    </citation>
    <scope>GENOME REANNOTATION</scope>
    <source>
        <strain evidence="1">A17</strain>
        <strain evidence="2 3">cv. Jemalong A17</strain>
    </source>
</reference>
<name>A0A072U5D2_MEDTR</name>
<accession>A0A072U5D2</accession>
<evidence type="ECO:0000313" key="1">
    <source>
        <dbReference type="EMBL" id="KEH24949.1"/>
    </source>
</evidence>
<sequence length="395" mass="45720">MTSESKAEQQSEKLLCGNRRERSTVIRGNSFQNRFCFDYEKNEYMATKLEESANKWKLVAAPALMTICYNDGEALVDSESRINISRKTSFSSNYCYIERHIVRKHGIHGYREKSLENYCCSTEMRLVFWWTKFMEIQARFSLTGLDPGADAKLQEIALLSNGHDAITLKMCLGLYSCIKIGVYVIESIYTLRYVLHNCRGADHGHLHKKFKASTIVDNDKIEKQVSDIDETSATKAVSWDWSSLLTDQVPVKLQSIKKVEREINGNECLLAPFKALFVCVKALSVCVKAPVFMDSDPDNLEFDHRGEITTYAYQTFNCRQLSRINLRIWRYFDGGKALFQIISDLKPICELRVRSMNFLHVTREEHWRFTNLYTVYCQASQKLTQEYRKLCPNIA</sequence>
<proteinExistence type="predicted"/>
<organism evidence="1 3">
    <name type="scientific">Medicago truncatula</name>
    <name type="common">Barrel medic</name>
    <name type="synonym">Medicago tribuloides</name>
    <dbReference type="NCBI Taxonomy" id="3880"/>
    <lineage>
        <taxon>Eukaryota</taxon>
        <taxon>Viridiplantae</taxon>
        <taxon>Streptophyta</taxon>
        <taxon>Embryophyta</taxon>
        <taxon>Tracheophyta</taxon>
        <taxon>Spermatophyta</taxon>
        <taxon>Magnoliopsida</taxon>
        <taxon>eudicotyledons</taxon>
        <taxon>Gunneridae</taxon>
        <taxon>Pentapetalae</taxon>
        <taxon>rosids</taxon>
        <taxon>fabids</taxon>
        <taxon>Fabales</taxon>
        <taxon>Fabaceae</taxon>
        <taxon>Papilionoideae</taxon>
        <taxon>50 kb inversion clade</taxon>
        <taxon>NPAAA clade</taxon>
        <taxon>Hologalegina</taxon>
        <taxon>IRL clade</taxon>
        <taxon>Trifolieae</taxon>
        <taxon>Medicago</taxon>
    </lineage>
</organism>